<keyword evidence="11" id="KW-1185">Reference proteome</keyword>
<organism evidence="10 11">
    <name type="scientific">Hymenochirus boettgeri</name>
    <name type="common">Congo dwarf clawed frog</name>
    <dbReference type="NCBI Taxonomy" id="247094"/>
    <lineage>
        <taxon>Eukaryota</taxon>
        <taxon>Metazoa</taxon>
        <taxon>Chordata</taxon>
        <taxon>Craniata</taxon>
        <taxon>Vertebrata</taxon>
        <taxon>Euteleostomi</taxon>
        <taxon>Amphibia</taxon>
        <taxon>Batrachia</taxon>
        <taxon>Anura</taxon>
        <taxon>Pipoidea</taxon>
        <taxon>Pipidae</taxon>
        <taxon>Pipinae</taxon>
        <taxon>Hymenochirus</taxon>
    </lineage>
</organism>
<dbReference type="GO" id="GO:0003714">
    <property type="term" value="F:transcription corepressor activity"/>
    <property type="evidence" value="ECO:0007669"/>
    <property type="project" value="TreeGrafter"/>
</dbReference>
<dbReference type="PANTHER" id="PTHR14453">
    <property type="entry name" value="PARP/ZINC FINGER CCCH TYPE DOMAIN CONTAINING PROTEIN"/>
    <property type="match status" value="1"/>
</dbReference>
<dbReference type="PANTHER" id="PTHR14453:SF101">
    <property type="entry name" value="POLY [ADP-RIBOSE] POLYMERASE"/>
    <property type="match status" value="1"/>
</dbReference>
<dbReference type="FunFam" id="3.90.228.10:FF:000008">
    <property type="entry name" value="Poly [ADP-ribose] polymerase"/>
    <property type="match status" value="1"/>
</dbReference>
<sequence length="562" mass="61900">MNELFIGTVQIQLKLGDITKEDVDAIVNLNNYTLNQTFGVSQAILSAAGTQTKEECQRLGQGPHGDIVITGAGNLNCKKIIHIINVSSAKKIVDAVTKALEACDQNNIATVSFPAMGTGSACLSTNTSFNSVFTGFQQYLSGCQTTCISQINLVVLALDSYEKYLKCFQNKIFGIQRSVCQLSIRGITVELIKGDITDQAVDCIVNFTNKTLNQKDGVSGAILSKAGWKVTDECKSIGKLPSNGIALTSGGNLKCTKIMHLIGPNSVKKIVSSLQQILLECRTHSFKTIALPAIGTGMAGIDPQKSAEEILKGFRLYLGNFQLSLENISIVAFTDKVCKSFSDVFHSGALKSESKDRSNCTDLAQIPPTWCNMDGNNYISVELMKDSDEYKSIEKRFLDSADDKTINVIQIERIQNKKLWRSYTVKKEFVQHIYPNLQIERHLYHGTNIDTAKKISIHGFNRSFSGKNATLFGHGTYFARDASYSCQDKYSVKDVNGYKHVYLASVITGRWCLGNSRYVEPPPTTEDPDVLCDSLVDNVNNPSIFVICCDDGAYPEYLITFE</sequence>
<dbReference type="AlphaFoldDB" id="A0A8T2IMM8"/>
<comment type="caution">
    <text evidence="10">The sequence shown here is derived from an EMBL/GenBank/DDBJ whole genome shotgun (WGS) entry which is preliminary data.</text>
</comment>
<dbReference type="Gene3D" id="3.40.220.10">
    <property type="entry name" value="Leucine Aminopeptidase, subunit E, domain 1"/>
    <property type="match status" value="2"/>
</dbReference>
<evidence type="ECO:0000256" key="6">
    <source>
        <dbReference type="ARBA" id="ARBA00024347"/>
    </source>
</evidence>
<dbReference type="GO" id="GO:0003950">
    <property type="term" value="F:NAD+ poly-ADP-ribosyltransferase activity"/>
    <property type="evidence" value="ECO:0007669"/>
    <property type="project" value="UniProtKB-UniRule"/>
</dbReference>
<dbReference type="InterPro" id="IPR002589">
    <property type="entry name" value="Macro_dom"/>
</dbReference>
<evidence type="ECO:0000256" key="1">
    <source>
        <dbReference type="ARBA" id="ARBA00004123"/>
    </source>
</evidence>
<dbReference type="InterPro" id="IPR012317">
    <property type="entry name" value="Poly(ADP-ribose)pol_cat_dom"/>
</dbReference>
<evidence type="ECO:0000259" key="9">
    <source>
        <dbReference type="PROSITE" id="PS51154"/>
    </source>
</evidence>
<dbReference type="CDD" id="cd01439">
    <property type="entry name" value="TCCD_inducible_PARP_like"/>
    <property type="match status" value="1"/>
</dbReference>
<keyword evidence="5" id="KW-0539">Nucleus</keyword>
<protein>
    <recommendedName>
        <fullName evidence="7">Poly [ADP-ribose] polymerase</fullName>
        <shortName evidence="7">PARP</shortName>
        <ecNumber evidence="7">2.4.2.-</ecNumber>
    </recommendedName>
</protein>
<feature type="domain" description="Macro" evidence="9">
    <location>
        <begin position="176"/>
        <end position="349"/>
    </location>
</feature>
<dbReference type="InterPro" id="IPR043472">
    <property type="entry name" value="Macro_dom-like"/>
</dbReference>
<feature type="domain" description="Macro" evidence="9">
    <location>
        <begin position="1"/>
        <end position="172"/>
    </location>
</feature>
<dbReference type="GO" id="GO:1990404">
    <property type="term" value="F:NAD+-protein mono-ADP-ribosyltransferase activity"/>
    <property type="evidence" value="ECO:0007669"/>
    <property type="project" value="TreeGrafter"/>
</dbReference>
<evidence type="ECO:0000256" key="5">
    <source>
        <dbReference type="ARBA" id="ARBA00023242"/>
    </source>
</evidence>
<accession>A0A8T2IMM8</accession>
<dbReference type="InterPro" id="IPR052056">
    <property type="entry name" value="Mono-ARTD/PARP"/>
</dbReference>
<dbReference type="Pfam" id="PF00644">
    <property type="entry name" value="PARP"/>
    <property type="match status" value="1"/>
</dbReference>
<dbReference type="PROSITE" id="PS51059">
    <property type="entry name" value="PARP_CATALYTIC"/>
    <property type="match status" value="1"/>
</dbReference>
<dbReference type="PROSITE" id="PS51154">
    <property type="entry name" value="MACRO"/>
    <property type="match status" value="2"/>
</dbReference>
<evidence type="ECO:0000256" key="4">
    <source>
        <dbReference type="ARBA" id="ARBA00023027"/>
    </source>
</evidence>
<dbReference type="EMBL" id="JAACNH010000009">
    <property type="protein sequence ID" value="KAG8432314.1"/>
    <property type="molecule type" value="Genomic_DNA"/>
</dbReference>
<comment type="similarity">
    <text evidence="6">Belongs to the ARTD/PARP family.</text>
</comment>
<dbReference type="GO" id="GO:0005634">
    <property type="term" value="C:nucleus"/>
    <property type="evidence" value="ECO:0007669"/>
    <property type="project" value="UniProtKB-SubCell"/>
</dbReference>
<comment type="subcellular location">
    <subcellularLocation>
        <location evidence="1">Nucleus</location>
    </subcellularLocation>
</comment>
<keyword evidence="3 7" id="KW-0808">Transferase</keyword>
<dbReference type="OrthoDB" id="6133115at2759"/>
<dbReference type="SMART" id="SM00506">
    <property type="entry name" value="A1pp"/>
    <property type="match status" value="2"/>
</dbReference>
<keyword evidence="2 7" id="KW-0328">Glycosyltransferase</keyword>
<evidence type="ECO:0000313" key="10">
    <source>
        <dbReference type="EMBL" id="KAG8432314.1"/>
    </source>
</evidence>
<dbReference type="SUPFAM" id="SSF52949">
    <property type="entry name" value="Macro domain-like"/>
    <property type="match status" value="2"/>
</dbReference>
<dbReference type="SUPFAM" id="SSF56399">
    <property type="entry name" value="ADP-ribosylation"/>
    <property type="match status" value="1"/>
</dbReference>
<dbReference type="EC" id="2.4.2.-" evidence="7"/>
<dbReference type="GO" id="GO:0070212">
    <property type="term" value="P:protein poly-ADP-ribosylation"/>
    <property type="evidence" value="ECO:0007669"/>
    <property type="project" value="TreeGrafter"/>
</dbReference>
<evidence type="ECO:0000256" key="3">
    <source>
        <dbReference type="ARBA" id="ARBA00022679"/>
    </source>
</evidence>
<proteinExistence type="inferred from homology"/>
<evidence type="ECO:0000256" key="2">
    <source>
        <dbReference type="ARBA" id="ARBA00022676"/>
    </source>
</evidence>
<dbReference type="GO" id="GO:0005737">
    <property type="term" value="C:cytoplasm"/>
    <property type="evidence" value="ECO:0007669"/>
    <property type="project" value="TreeGrafter"/>
</dbReference>
<dbReference type="Gene3D" id="3.90.228.10">
    <property type="match status" value="1"/>
</dbReference>
<feature type="domain" description="PARP catalytic" evidence="8">
    <location>
        <begin position="366"/>
        <end position="562"/>
    </location>
</feature>
<dbReference type="Pfam" id="PF01661">
    <property type="entry name" value="Macro"/>
    <property type="match status" value="2"/>
</dbReference>
<reference evidence="10" key="1">
    <citation type="thesis" date="2020" institute="ProQuest LLC" country="789 East Eisenhower Parkway, Ann Arbor, MI, USA">
        <title>Comparative Genomics and Chromosome Evolution.</title>
        <authorList>
            <person name="Mudd A.B."/>
        </authorList>
    </citation>
    <scope>NUCLEOTIDE SEQUENCE</scope>
    <source>
        <strain evidence="10">Female2</strain>
        <tissue evidence="10">Blood</tissue>
    </source>
</reference>
<keyword evidence="4 7" id="KW-0520">NAD</keyword>
<name>A0A8T2IMM8_9PIPI</name>
<evidence type="ECO:0000259" key="8">
    <source>
        <dbReference type="PROSITE" id="PS51059"/>
    </source>
</evidence>
<gene>
    <name evidence="10" type="ORF">GDO86_016814</name>
</gene>
<evidence type="ECO:0000313" key="11">
    <source>
        <dbReference type="Proteomes" id="UP000812440"/>
    </source>
</evidence>
<dbReference type="GO" id="GO:0010629">
    <property type="term" value="P:negative regulation of gene expression"/>
    <property type="evidence" value="ECO:0007669"/>
    <property type="project" value="TreeGrafter"/>
</dbReference>
<dbReference type="Proteomes" id="UP000812440">
    <property type="component" value="Chromosome 9"/>
</dbReference>
<evidence type="ECO:0000256" key="7">
    <source>
        <dbReference type="RuleBase" id="RU362114"/>
    </source>
</evidence>